<keyword evidence="2" id="KW-1185">Reference proteome</keyword>
<dbReference type="RefSeq" id="WP_150625964.1">
    <property type="nucleotide sequence ID" value="NZ_CABPSQ010000004.1"/>
</dbReference>
<protein>
    <submittedName>
        <fullName evidence="1">Uncharacterized protein</fullName>
    </submittedName>
</protein>
<accession>A0A5E5A599</accession>
<evidence type="ECO:0000313" key="2">
    <source>
        <dbReference type="Proteomes" id="UP000414136"/>
    </source>
</evidence>
<dbReference type="OrthoDB" id="7107829at2"/>
<proteinExistence type="predicted"/>
<dbReference type="AlphaFoldDB" id="A0A5E5A599"/>
<name>A0A5E5A599_9BURK</name>
<dbReference type="EMBL" id="CABPSQ010000004">
    <property type="protein sequence ID" value="VVE68821.1"/>
    <property type="molecule type" value="Genomic_DNA"/>
</dbReference>
<gene>
    <name evidence="1" type="ORF">PCA31118_03050</name>
</gene>
<sequence length="289" mass="32266">MNVSPTVRVFAPEYWGEVGKFKQFYATTHDFSSDIKKAVSGIGGHYDKALKLHGLAVKLAPSMNIDNSELKEKGYTSATNSQEVSAVIEEVFTELYSSIDCASKIISTVYRRCRHMPGGSTRRLFARAAAGQIGDFPAELKVAFEKATWYDELRMLRDELTHSDVGACRLTEEGKTTYMHRGVRHANKTLEIPDVFAKLIELFNGVNVFLGAIFHHLNQGLSAEPIDVFCGFFRGRGYGRKLTIAAHIDFNSGVCQSRQWFDHEPDFRCPYASDCGAYARASETPIAQQ</sequence>
<organism evidence="1 2">
    <name type="scientific">Pandoraea captiosa</name>
    <dbReference type="NCBI Taxonomy" id="2508302"/>
    <lineage>
        <taxon>Bacteria</taxon>
        <taxon>Pseudomonadati</taxon>
        <taxon>Pseudomonadota</taxon>
        <taxon>Betaproteobacteria</taxon>
        <taxon>Burkholderiales</taxon>
        <taxon>Burkholderiaceae</taxon>
        <taxon>Pandoraea</taxon>
    </lineage>
</organism>
<evidence type="ECO:0000313" key="1">
    <source>
        <dbReference type="EMBL" id="VVE68821.1"/>
    </source>
</evidence>
<reference evidence="1 2" key="1">
    <citation type="submission" date="2019-08" db="EMBL/GenBank/DDBJ databases">
        <authorList>
            <person name="Peeters C."/>
        </authorList>
    </citation>
    <scope>NUCLEOTIDE SEQUENCE [LARGE SCALE GENOMIC DNA]</scope>
    <source>
        <strain evidence="1 2">LMG 31118</strain>
    </source>
</reference>
<dbReference type="Proteomes" id="UP000414136">
    <property type="component" value="Unassembled WGS sequence"/>
</dbReference>